<reference evidence="6" key="1">
    <citation type="submission" date="2020-04" db="EMBL/GenBank/DDBJ databases">
        <authorList>
            <person name="Zhang T."/>
        </authorList>
    </citation>
    <scope>NUCLEOTIDE SEQUENCE</scope>
    <source>
        <strain evidence="6">HKST-UBA10</strain>
    </source>
</reference>
<dbReference type="PANTHER" id="PTHR10587">
    <property type="entry name" value="GLYCOSYL TRANSFERASE-RELATED"/>
    <property type="match status" value="1"/>
</dbReference>
<dbReference type="GO" id="GO:0046872">
    <property type="term" value="F:metal ion binding"/>
    <property type="evidence" value="ECO:0007669"/>
    <property type="project" value="UniProtKB-KW"/>
</dbReference>
<dbReference type="CDD" id="cd10954">
    <property type="entry name" value="CE4_CtAXE_like"/>
    <property type="match status" value="1"/>
</dbReference>
<protein>
    <submittedName>
        <fullName evidence="6">Polysaccharide deacetylase family protein</fullName>
    </submittedName>
</protein>
<name>A0A955L3X7_9BACT</name>
<keyword evidence="4" id="KW-0812">Transmembrane</keyword>
<feature type="region of interest" description="Disordered" evidence="3">
    <location>
        <begin position="278"/>
        <end position="310"/>
    </location>
</feature>
<dbReference type="InterPro" id="IPR050248">
    <property type="entry name" value="Polysacc_deacetylase_ArnD"/>
</dbReference>
<dbReference type="PANTHER" id="PTHR10587:SF133">
    <property type="entry name" value="CHITIN DEACETYLASE 1-RELATED"/>
    <property type="match status" value="1"/>
</dbReference>
<dbReference type="Proteomes" id="UP000782843">
    <property type="component" value="Unassembled WGS sequence"/>
</dbReference>
<accession>A0A955L3X7</accession>
<keyword evidence="2" id="KW-0378">Hydrolase</keyword>
<evidence type="ECO:0000259" key="5">
    <source>
        <dbReference type="PROSITE" id="PS51677"/>
    </source>
</evidence>
<gene>
    <name evidence="6" type="ORF">KC660_03140</name>
</gene>
<evidence type="ECO:0000256" key="4">
    <source>
        <dbReference type="SAM" id="Phobius"/>
    </source>
</evidence>
<dbReference type="GO" id="GO:0016020">
    <property type="term" value="C:membrane"/>
    <property type="evidence" value="ECO:0007669"/>
    <property type="project" value="TreeGrafter"/>
</dbReference>
<comment type="caution">
    <text evidence="6">The sequence shown here is derived from an EMBL/GenBank/DDBJ whole genome shotgun (WGS) entry which is preliminary data.</text>
</comment>
<dbReference type="Gene3D" id="3.90.640.20">
    <property type="entry name" value="Heat-shock cognate protein, ATPase"/>
    <property type="match status" value="1"/>
</dbReference>
<proteinExistence type="predicted"/>
<feature type="transmembrane region" description="Helical" evidence="4">
    <location>
        <begin position="9"/>
        <end position="30"/>
    </location>
</feature>
<dbReference type="Gene3D" id="3.20.20.370">
    <property type="entry name" value="Glycoside hydrolase/deacetylase"/>
    <property type="match status" value="1"/>
</dbReference>
<dbReference type="GO" id="GO:0016810">
    <property type="term" value="F:hydrolase activity, acting on carbon-nitrogen (but not peptide) bonds"/>
    <property type="evidence" value="ECO:0007669"/>
    <property type="project" value="InterPro"/>
</dbReference>
<evidence type="ECO:0000313" key="6">
    <source>
        <dbReference type="EMBL" id="MCA9382374.1"/>
    </source>
</evidence>
<sequence>MDEKTRKPVIVAVSIILILFLIAVVAYIHYKVNEDYYKEHTTTESRYEGINVETILVWDDEKVATVLYPSLENTNINSVIEDYAKTEAEEFKTDVDEYKKKNNIRPNEEKKYELNINFDTEYATDDYVSFVFDRSKYVVGDQYALNSYKTFNFNRVTAELISVKQVFNQDSDYLRVLSEYTNKDLHAAVDKSDFSVDEKAKLNTNVDDLTKPEVDSFQNFTFSAPDNTSLINFYFANPVGYPNDTIGKAVVINLSEVDTKYLNIDEVKKVFPNFKSKDDIEEENSNNTSNSENNSSGSENSDSSVTVVPPANSADVDCNIDSCVALTFDDGPEANNTPFILDTLKSHNAHATFFVLGTRVTYYPAILQRMINEGNEIGNHTWDHQQLTLLTPEQIQAEVNQTQDAVYAAVGSTPTVMRPPYGAYDSTVQSNVGMPLILWSIDTLDWQTLDTQATINTVLTETKRNSIVLMHDIHKTTADGIPQIVEGLQSKGFKLVTVTTLIGNKPPGTVVTSGG</sequence>
<dbReference type="InterPro" id="IPR002509">
    <property type="entry name" value="NODB_dom"/>
</dbReference>
<evidence type="ECO:0000256" key="1">
    <source>
        <dbReference type="ARBA" id="ARBA00022723"/>
    </source>
</evidence>
<dbReference type="EMBL" id="JAGQLG010000121">
    <property type="protein sequence ID" value="MCA9382374.1"/>
    <property type="molecule type" value="Genomic_DNA"/>
</dbReference>
<organism evidence="6 7">
    <name type="scientific">Candidatus Dojkabacteria bacterium</name>
    <dbReference type="NCBI Taxonomy" id="2099670"/>
    <lineage>
        <taxon>Bacteria</taxon>
        <taxon>Candidatus Dojkabacteria</taxon>
    </lineage>
</organism>
<feature type="domain" description="NodB homology" evidence="5">
    <location>
        <begin position="322"/>
        <end position="496"/>
    </location>
</feature>
<dbReference type="Pfam" id="PF01522">
    <property type="entry name" value="Polysacc_deac_1"/>
    <property type="match status" value="1"/>
</dbReference>
<evidence type="ECO:0000256" key="2">
    <source>
        <dbReference type="ARBA" id="ARBA00022801"/>
    </source>
</evidence>
<dbReference type="InterPro" id="IPR011330">
    <property type="entry name" value="Glyco_hydro/deAcase_b/a-brl"/>
</dbReference>
<keyword evidence="1" id="KW-0479">Metal-binding</keyword>
<dbReference type="AlphaFoldDB" id="A0A955L3X7"/>
<dbReference type="GO" id="GO:0005975">
    <property type="term" value="P:carbohydrate metabolic process"/>
    <property type="evidence" value="ECO:0007669"/>
    <property type="project" value="InterPro"/>
</dbReference>
<feature type="compositionally biased region" description="Low complexity" evidence="3">
    <location>
        <begin position="285"/>
        <end position="304"/>
    </location>
</feature>
<dbReference type="PROSITE" id="PS51677">
    <property type="entry name" value="NODB"/>
    <property type="match status" value="1"/>
</dbReference>
<dbReference type="Gene3D" id="3.30.565.40">
    <property type="entry name" value="Fervidobacterium nodosum Rt17-B1 like"/>
    <property type="match status" value="1"/>
</dbReference>
<evidence type="ECO:0000256" key="3">
    <source>
        <dbReference type="SAM" id="MobiDB-lite"/>
    </source>
</evidence>
<dbReference type="InterPro" id="IPR037126">
    <property type="entry name" value="PdaC/RsiV-like_sf"/>
</dbReference>
<dbReference type="SUPFAM" id="SSF88713">
    <property type="entry name" value="Glycoside hydrolase/deacetylase"/>
    <property type="match status" value="1"/>
</dbReference>
<evidence type="ECO:0000313" key="7">
    <source>
        <dbReference type="Proteomes" id="UP000782843"/>
    </source>
</evidence>
<keyword evidence="4" id="KW-1133">Transmembrane helix</keyword>
<reference evidence="6" key="2">
    <citation type="journal article" date="2021" name="Microbiome">
        <title>Successional dynamics and alternative stable states in a saline activated sludge microbial community over 9 years.</title>
        <authorList>
            <person name="Wang Y."/>
            <person name="Ye J."/>
            <person name="Ju F."/>
            <person name="Liu L."/>
            <person name="Boyd J.A."/>
            <person name="Deng Y."/>
            <person name="Parks D.H."/>
            <person name="Jiang X."/>
            <person name="Yin X."/>
            <person name="Woodcroft B.J."/>
            <person name="Tyson G.W."/>
            <person name="Hugenholtz P."/>
            <person name="Polz M.F."/>
            <person name="Zhang T."/>
        </authorList>
    </citation>
    <scope>NUCLEOTIDE SEQUENCE</scope>
    <source>
        <strain evidence="6">HKST-UBA10</strain>
    </source>
</reference>
<keyword evidence="4" id="KW-0472">Membrane</keyword>